<dbReference type="EMBL" id="JBEGCI010000016">
    <property type="protein sequence ID" value="MEQ6890095.1"/>
    <property type="molecule type" value="Genomic_DNA"/>
</dbReference>
<dbReference type="Proteomes" id="UP001472978">
    <property type="component" value="Unassembled WGS sequence"/>
</dbReference>
<accession>A0ABV1NCF2</accession>
<dbReference type="RefSeq" id="WP_349759588.1">
    <property type="nucleotide sequence ID" value="NZ_JBEGCI010000016.1"/>
</dbReference>
<sequence>MEYVDMEVNTALIFHGFDSDNQPIEEAVTAGEFVRKLVSVERIRSISEQYVLVSGADGREMYWEYKGSLDELAKKLRSLGIDVA</sequence>
<evidence type="ECO:0000313" key="1">
    <source>
        <dbReference type="EMBL" id="MEQ6890095.1"/>
    </source>
</evidence>
<comment type="caution">
    <text evidence="1">The sequence shown here is derived from an EMBL/GenBank/DDBJ whole genome shotgun (WGS) entry which is preliminary data.</text>
</comment>
<evidence type="ECO:0000313" key="2">
    <source>
        <dbReference type="Proteomes" id="UP001472978"/>
    </source>
</evidence>
<proteinExistence type="predicted"/>
<protein>
    <submittedName>
        <fullName evidence="1">Uncharacterized protein</fullName>
    </submittedName>
</protein>
<keyword evidence="2" id="KW-1185">Reference proteome</keyword>
<reference evidence="1 2" key="1">
    <citation type="submission" date="2024-05" db="EMBL/GenBank/DDBJ databases">
        <title>Halomonas sp. CS7 16S ribosomal RNA gene Genome sequencing and assembly.</title>
        <authorList>
            <person name="Yook S."/>
        </authorList>
    </citation>
    <scope>NUCLEOTIDE SEQUENCE [LARGE SCALE GENOMIC DNA]</scope>
    <source>
        <strain evidence="1 2">CS7</strain>
    </source>
</reference>
<gene>
    <name evidence="1" type="ORF">ABE957_15595</name>
</gene>
<organism evidence="1 2">
    <name type="scientific">Halomonas pelophila</name>
    <dbReference type="NCBI Taxonomy" id="3151122"/>
    <lineage>
        <taxon>Bacteria</taxon>
        <taxon>Pseudomonadati</taxon>
        <taxon>Pseudomonadota</taxon>
        <taxon>Gammaproteobacteria</taxon>
        <taxon>Oceanospirillales</taxon>
        <taxon>Halomonadaceae</taxon>
        <taxon>Halomonas</taxon>
    </lineage>
</organism>
<name>A0ABV1NCF2_9GAMM</name>